<organism evidence="1 2">
    <name type="scientific">Cephalotus follicularis</name>
    <name type="common">Albany pitcher plant</name>
    <dbReference type="NCBI Taxonomy" id="3775"/>
    <lineage>
        <taxon>Eukaryota</taxon>
        <taxon>Viridiplantae</taxon>
        <taxon>Streptophyta</taxon>
        <taxon>Embryophyta</taxon>
        <taxon>Tracheophyta</taxon>
        <taxon>Spermatophyta</taxon>
        <taxon>Magnoliopsida</taxon>
        <taxon>eudicotyledons</taxon>
        <taxon>Gunneridae</taxon>
        <taxon>Pentapetalae</taxon>
        <taxon>rosids</taxon>
        <taxon>fabids</taxon>
        <taxon>Oxalidales</taxon>
        <taxon>Cephalotaceae</taxon>
        <taxon>Cephalotus</taxon>
    </lineage>
</organism>
<comment type="caution">
    <text evidence="1">The sequence shown here is derived from an EMBL/GenBank/DDBJ whole genome shotgun (WGS) entry which is preliminary data.</text>
</comment>
<dbReference type="EMBL" id="BDDD01001272">
    <property type="protein sequence ID" value="GAV74753.1"/>
    <property type="molecule type" value="Genomic_DNA"/>
</dbReference>
<gene>
    <name evidence="1" type="ORF">CFOL_v3_18233</name>
</gene>
<feature type="non-terminal residue" evidence="1">
    <location>
        <position position="1"/>
    </location>
</feature>
<sequence>LDDSCKWRIHASLTPDNKTFMVKTLKYKHTCIRPAYVNKVSAKWIANKLGRKINVDPDMKYDLMENFLTSEYGVKPPQWQMYRARQFSREQIEGNHAKNDECNELPVFKRIFVCLHAMEIGFLKGCRPFIGFDRCHLKGPFGGVLLVAVSVDGNDCLF</sequence>
<dbReference type="STRING" id="3775.A0A1Q3C3W4"/>
<accession>A0A1Q3C3W4</accession>
<dbReference type="PANTHER" id="PTHR31973:SF187">
    <property type="entry name" value="MUTATOR TRANSPOSASE MUDRA PROTEIN"/>
    <property type="match status" value="1"/>
</dbReference>
<dbReference type="OrthoDB" id="683469at2759"/>
<proteinExistence type="predicted"/>
<dbReference type="PANTHER" id="PTHR31973">
    <property type="entry name" value="POLYPROTEIN, PUTATIVE-RELATED"/>
    <property type="match status" value="1"/>
</dbReference>
<dbReference type="AlphaFoldDB" id="A0A1Q3C3W4"/>
<name>A0A1Q3C3W4_CEPFO</name>
<feature type="non-terminal residue" evidence="1">
    <location>
        <position position="158"/>
    </location>
</feature>
<dbReference type="InParanoid" id="A0A1Q3C3W4"/>
<protein>
    <submittedName>
        <fullName evidence="1">Uncharacterized protein</fullName>
    </submittedName>
</protein>
<evidence type="ECO:0000313" key="1">
    <source>
        <dbReference type="EMBL" id="GAV74753.1"/>
    </source>
</evidence>
<evidence type="ECO:0000313" key="2">
    <source>
        <dbReference type="Proteomes" id="UP000187406"/>
    </source>
</evidence>
<dbReference type="Proteomes" id="UP000187406">
    <property type="component" value="Unassembled WGS sequence"/>
</dbReference>
<keyword evidence="2" id="KW-1185">Reference proteome</keyword>
<reference evidence="2" key="1">
    <citation type="submission" date="2016-04" db="EMBL/GenBank/DDBJ databases">
        <title>Cephalotus genome sequencing.</title>
        <authorList>
            <person name="Fukushima K."/>
            <person name="Hasebe M."/>
            <person name="Fang X."/>
        </authorList>
    </citation>
    <scope>NUCLEOTIDE SEQUENCE [LARGE SCALE GENOMIC DNA]</scope>
    <source>
        <strain evidence="2">cv. St1</strain>
    </source>
</reference>